<keyword evidence="9" id="KW-0808">Transferase</keyword>
<keyword evidence="9" id="KW-0012">Acyltransferase</keyword>
<keyword evidence="3" id="KW-1003">Cell membrane</keyword>
<keyword evidence="10" id="KW-1185">Reference proteome</keyword>
<protein>
    <submittedName>
        <fullName evidence="9">Acyltransferase</fullName>
    </submittedName>
</protein>
<dbReference type="KEGG" id="pseb:EOK75_12660"/>
<feature type="transmembrane region" description="Helical" evidence="7">
    <location>
        <begin position="136"/>
        <end position="154"/>
    </location>
</feature>
<evidence type="ECO:0000256" key="4">
    <source>
        <dbReference type="ARBA" id="ARBA00022692"/>
    </source>
</evidence>
<dbReference type="PANTHER" id="PTHR40074:SF2">
    <property type="entry name" value="O-ACETYLTRANSFERASE WECH"/>
    <property type="match status" value="1"/>
</dbReference>
<feature type="transmembrane region" description="Helical" evidence="7">
    <location>
        <begin position="60"/>
        <end position="84"/>
    </location>
</feature>
<organism evidence="9 10">
    <name type="scientific">Pseudorhodobacter turbinis</name>
    <dbReference type="NCBI Taxonomy" id="2500533"/>
    <lineage>
        <taxon>Bacteria</taxon>
        <taxon>Pseudomonadati</taxon>
        <taxon>Pseudomonadota</taxon>
        <taxon>Alphaproteobacteria</taxon>
        <taxon>Rhodobacterales</taxon>
        <taxon>Paracoccaceae</taxon>
        <taxon>Pseudorhodobacter</taxon>
    </lineage>
</organism>
<dbReference type="InterPro" id="IPR002656">
    <property type="entry name" value="Acyl_transf_3_dom"/>
</dbReference>
<proteinExistence type="inferred from homology"/>
<reference evidence="9 10" key="1">
    <citation type="submission" date="2019-05" db="EMBL/GenBank/DDBJ databases">
        <title>Pseudorhodobacter turbinis sp. nov., isolated from the gut of the Korean turban shell.</title>
        <authorList>
            <person name="Jeong Y.-S."/>
            <person name="Kang W.-R."/>
            <person name="Bae J.-W."/>
        </authorList>
    </citation>
    <scope>NUCLEOTIDE SEQUENCE [LARGE SCALE GENOMIC DNA]</scope>
    <source>
        <strain evidence="9 10">S12M18</strain>
        <plasmid evidence="9 10">unnamed1</plasmid>
    </source>
</reference>
<dbReference type="GO" id="GO:0009246">
    <property type="term" value="P:enterobacterial common antigen biosynthetic process"/>
    <property type="evidence" value="ECO:0007669"/>
    <property type="project" value="TreeGrafter"/>
</dbReference>
<dbReference type="GO" id="GO:0005886">
    <property type="term" value="C:plasma membrane"/>
    <property type="evidence" value="ECO:0007669"/>
    <property type="project" value="UniProtKB-SubCell"/>
</dbReference>
<keyword evidence="9" id="KW-0614">Plasmid</keyword>
<feature type="transmembrane region" description="Helical" evidence="7">
    <location>
        <begin position="21"/>
        <end position="40"/>
    </location>
</feature>
<dbReference type="AlphaFoldDB" id="A0A4P8EIC1"/>
<dbReference type="OrthoDB" id="9814956at2"/>
<keyword evidence="4 7" id="KW-0812">Transmembrane</keyword>
<feature type="transmembrane region" description="Helical" evidence="7">
    <location>
        <begin position="190"/>
        <end position="210"/>
    </location>
</feature>
<sequence>MFDRSINADAPPYKILQRSDWIDTAKGLAILLVVFGHAWRGVNEAGLIPPALFHAVDSRIYAFHMPVFFALSGLLVAGSLWRATPRSFTVSRVSRLIWPMVVWTYIFLGVKLAAGSVANQPITFTDMLVLPIPGHLHLWFLWALYVLQMALLLTRPMMSSGRYSTVGLLGLAVGAIALALWPLPDIFYRLIGPALLNAPYFVLGIVLSQTLDLSTLNRTRRMGALAVFLLVVVAYPFLPQSPVILLGGSLVLTLCFLTVCAGLSQDIGPQLSTWLTRLGIASMAIYLAHTIFSAAMREVLFAIGVTSLSWHVAIGFGIGILGPLILLWCAQKIGAVRLLGFK</sequence>
<evidence type="ECO:0000259" key="8">
    <source>
        <dbReference type="Pfam" id="PF01757"/>
    </source>
</evidence>
<evidence type="ECO:0000256" key="2">
    <source>
        <dbReference type="ARBA" id="ARBA00007400"/>
    </source>
</evidence>
<evidence type="ECO:0000313" key="10">
    <source>
        <dbReference type="Proteomes" id="UP000298631"/>
    </source>
</evidence>
<feature type="transmembrane region" description="Helical" evidence="7">
    <location>
        <begin position="166"/>
        <end position="184"/>
    </location>
</feature>
<dbReference type="PANTHER" id="PTHR40074">
    <property type="entry name" value="O-ACETYLTRANSFERASE WECH"/>
    <property type="match status" value="1"/>
</dbReference>
<feature type="transmembrane region" description="Helical" evidence="7">
    <location>
        <begin position="244"/>
        <end position="263"/>
    </location>
</feature>
<feature type="transmembrane region" description="Helical" evidence="7">
    <location>
        <begin position="275"/>
        <end position="296"/>
    </location>
</feature>
<keyword evidence="6 7" id="KW-0472">Membrane</keyword>
<evidence type="ECO:0000256" key="5">
    <source>
        <dbReference type="ARBA" id="ARBA00022989"/>
    </source>
</evidence>
<feature type="transmembrane region" description="Helical" evidence="7">
    <location>
        <begin position="308"/>
        <end position="329"/>
    </location>
</feature>
<comment type="similarity">
    <text evidence="2">Belongs to the acyltransferase 3 family.</text>
</comment>
<feature type="domain" description="Acyltransferase 3" evidence="8">
    <location>
        <begin position="20"/>
        <end position="328"/>
    </location>
</feature>
<dbReference type="RefSeq" id="WP_137194448.1">
    <property type="nucleotide sequence ID" value="NZ_CP039965.1"/>
</dbReference>
<evidence type="ECO:0000256" key="3">
    <source>
        <dbReference type="ARBA" id="ARBA00022475"/>
    </source>
</evidence>
<feature type="transmembrane region" description="Helical" evidence="7">
    <location>
        <begin position="222"/>
        <end position="238"/>
    </location>
</feature>
<dbReference type="Proteomes" id="UP000298631">
    <property type="component" value="Plasmid unnamed1"/>
</dbReference>
<evidence type="ECO:0000256" key="6">
    <source>
        <dbReference type="ARBA" id="ARBA00023136"/>
    </source>
</evidence>
<geneLocation type="plasmid" evidence="9 10">
    <name>unnamed1</name>
</geneLocation>
<accession>A0A4P8EIC1</accession>
<comment type="subcellular location">
    <subcellularLocation>
        <location evidence="1">Cell membrane</location>
        <topology evidence="1">Multi-pass membrane protein</topology>
    </subcellularLocation>
</comment>
<evidence type="ECO:0000256" key="1">
    <source>
        <dbReference type="ARBA" id="ARBA00004651"/>
    </source>
</evidence>
<evidence type="ECO:0000313" key="9">
    <source>
        <dbReference type="EMBL" id="QCO56669.1"/>
    </source>
</evidence>
<dbReference type="GO" id="GO:0016413">
    <property type="term" value="F:O-acetyltransferase activity"/>
    <property type="evidence" value="ECO:0007669"/>
    <property type="project" value="TreeGrafter"/>
</dbReference>
<dbReference type="Pfam" id="PF01757">
    <property type="entry name" value="Acyl_transf_3"/>
    <property type="match status" value="1"/>
</dbReference>
<dbReference type="EMBL" id="CP039965">
    <property type="protein sequence ID" value="QCO56669.1"/>
    <property type="molecule type" value="Genomic_DNA"/>
</dbReference>
<gene>
    <name evidence="9" type="ORF">EOK75_12660</name>
</gene>
<keyword evidence="5 7" id="KW-1133">Transmembrane helix</keyword>
<evidence type="ECO:0000256" key="7">
    <source>
        <dbReference type="SAM" id="Phobius"/>
    </source>
</evidence>
<name>A0A4P8EIC1_9RHOB</name>
<feature type="transmembrane region" description="Helical" evidence="7">
    <location>
        <begin position="96"/>
        <end position="116"/>
    </location>
</feature>